<feature type="domain" description="Flagella basal body P-ring formation protein FlgA SAF" evidence="6">
    <location>
        <begin position="193"/>
        <end position="250"/>
    </location>
</feature>
<evidence type="ECO:0000313" key="7">
    <source>
        <dbReference type="EMBL" id="QEG15557.1"/>
    </source>
</evidence>
<dbReference type="Pfam" id="PF13144">
    <property type="entry name" value="ChapFlgA"/>
    <property type="match status" value="1"/>
</dbReference>
<feature type="region of interest" description="Disordered" evidence="5">
    <location>
        <begin position="58"/>
        <end position="97"/>
    </location>
</feature>
<name>A0ABX5YIL0_9PLAN</name>
<dbReference type="Gene3D" id="2.30.30.760">
    <property type="match status" value="1"/>
</dbReference>
<organism evidence="7 8">
    <name type="scientific">Gimesia maris</name>
    <dbReference type="NCBI Taxonomy" id="122"/>
    <lineage>
        <taxon>Bacteria</taxon>
        <taxon>Pseudomonadati</taxon>
        <taxon>Planctomycetota</taxon>
        <taxon>Planctomycetia</taxon>
        <taxon>Planctomycetales</taxon>
        <taxon>Planctomycetaceae</taxon>
        <taxon>Gimesia</taxon>
    </lineage>
</organism>
<comment type="function">
    <text evidence="1">Assembles around the rod to form the L-ring and probably protects the motor/basal body from shearing forces during rotation.</text>
</comment>
<comment type="subcellular location">
    <subcellularLocation>
        <location evidence="2">Bacterial flagellum basal body</location>
    </subcellularLocation>
</comment>
<dbReference type="Proteomes" id="UP000322887">
    <property type="component" value="Chromosome"/>
</dbReference>
<keyword evidence="4" id="KW-0975">Bacterial flagellum</keyword>
<dbReference type="InterPro" id="IPR001782">
    <property type="entry name" value="Flag_FlgI"/>
</dbReference>
<evidence type="ECO:0000313" key="8">
    <source>
        <dbReference type="Proteomes" id="UP000322887"/>
    </source>
</evidence>
<evidence type="ECO:0000256" key="3">
    <source>
        <dbReference type="ARBA" id="ARBA00022729"/>
    </source>
</evidence>
<evidence type="ECO:0000256" key="2">
    <source>
        <dbReference type="ARBA" id="ARBA00004117"/>
    </source>
</evidence>
<dbReference type="EMBL" id="CP042910">
    <property type="protein sequence ID" value="QEG15557.1"/>
    <property type="molecule type" value="Genomic_DNA"/>
</dbReference>
<gene>
    <name evidence="7" type="ORF">GmarT_13980</name>
</gene>
<dbReference type="PANTHER" id="PTHR30381:SF0">
    <property type="entry name" value="FLAGELLAR P-RING PROTEIN"/>
    <property type="match status" value="1"/>
</dbReference>
<reference evidence="7 8" key="1">
    <citation type="submission" date="2019-08" db="EMBL/GenBank/DDBJ databases">
        <title>Deep-cultivation of Planctomycetes and their phenomic and genomic characterization uncovers novel biology.</title>
        <authorList>
            <person name="Wiegand S."/>
            <person name="Jogler M."/>
            <person name="Boedeker C."/>
            <person name="Pinto D."/>
            <person name="Vollmers J."/>
            <person name="Rivas-Marin E."/>
            <person name="Kohn T."/>
            <person name="Peeters S.H."/>
            <person name="Heuer A."/>
            <person name="Rast P."/>
            <person name="Oberbeckmann S."/>
            <person name="Bunk B."/>
            <person name="Jeske O."/>
            <person name="Meyerdierks A."/>
            <person name="Storesund J.E."/>
            <person name="Kallscheuer N."/>
            <person name="Luecker S."/>
            <person name="Lage O.M."/>
            <person name="Pohl T."/>
            <person name="Merkel B.J."/>
            <person name="Hornburger P."/>
            <person name="Mueller R.-W."/>
            <person name="Bruemmer F."/>
            <person name="Labrenz M."/>
            <person name="Spormann A.M."/>
            <person name="Op den Camp H."/>
            <person name="Overmann J."/>
            <person name="Amann R."/>
            <person name="Jetten M.S.M."/>
            <person name="Mascher T."/>
            <person name="Medema M.H."/>
            <person name="Devos D.P."/>
            <person name="Kaster A.-K."/>
            <person name="Ovreas L."/>
            <person name="Rohde M."/>
            <person name="Galperin M.Y."/>
            <person name="Jogler C."/>
        </authorList>
    </citation>
    <scope>NUCLEOTIDE SEQUENCE [LARGE SCALE GENOMIC DNA]</scope>
    <source>
        <strain evidence="7 8">DSM 8797</strain>
    </source>
</reference>
<evidence type="ECO:0000256" key="5">
    <source>
        <dbReference type="SAM" id="MobiDB-lite"/>
    </source>
</evidence>
<dbReference type="PANTHER" id="PTHR30381">
    <property type="entry name" value="FLAGELLAR P-RING PERIPLASMIC PROTEIN FLGI"/>
    <property type="match status" value="1"/>
</dbReference>
<dbReference type="InterPro" id="IPR017585">
    <property type="entry name" value="SAF_FlgA"/>
</dbReference>
<dbReference type="RefSeq" id="WP_002649480.1">
    <property type="nucleotide sequence ID" value="NZ_CP042910.1"/>
</dbReference>
<keyword evidence="8" id="KW-1185">Reference proteome</keyword>
<sequence length="591" mass="63553">MRYFKFSILSGIALFAVAMFFLSRSIDGFLEVSKDSEQVSTDSALELSLSEPGEFPELNLDFPAGVNESPEKSESAPDTQTSKLKTPKAPGPVSEKPEDQLLAAGSNQTGTVPELNLLLLAQTTREQRTTLIEELIRLDADLVRQAALTAGLQQERSPGSGQTVQQIALSAGSPGKMISAGYSPRQNPTQPDPFLVQQQQPVQIVAAYHGISIKLPGTPLQNGQLHQKIKVVPANTNTLMPATVLSQNLVALDLPPRLIQAGNSRNRTVLKLSELGEFQPAEIVKLTGAGLVIGLNGTGDRNISAEAIRALKSSMNAMNIDQRNIKTPIQAGNLANVSIVVYIPNQGVPRGKQLECYITAANPGVDLTGGYLLPTTMNISGSQNTKADAMAMGSVQTDHSKQKNQAMIARGAQLLTEVNPRLVSGHGIPHLKFFLNADAHSPQVSTLITRVINQFLQAEKHLNSKAMLQSSGLIMISLPHNDPQQAHHLATRLLSLALPLQSSTPQSQQPQIIINSNTGKLQTRGHVLLQPAFVNQQDLILEIGAATQNGPAEGADLIALLQHLQIPPQIQIQLLLQLQQQGKINATLLRE</sequence>
<accession>A0ABX5YIL0</accession>
<evidence type="ECO:0000259" key="6">
    <source>
        <dbReference type="Pfam" id="PF13144"/>
    </source>
</evidence>
<keyword evidence="7" id="KW-0282">Flagellum</keyword>
<dbReference type="PRINTS" id="PR01010">
    <property type="entry name" value="FLGPRINGFLGI"/>
</dbReference>
<evidence type="ECO:0000256" key="1">
    <source>
        <dbReference type="ARBA" id="ARBA00002591"/>
    </source>
</evidence>
<dbReference type="GeneID" id="98646036"/>
<protein>
    <submittedName>
        <fullName evidence="7">Flagellar basal body P-ring protein</fullName>
    </submittedName>
</protein>
<evidence type="ECO:0000256" key="4">
    <source>
        <dbReference type="ARBA" id="ARBA00023143"/>
    </source>
</evidence>
<keyword evidence="7" id="KW-0969">Cilium</keyword>
<dbReference type="Pfam" id="PF02119">
    <property type="entry name" value="FlgI"/>
    <property type="match status" value="1"/>
</dbReference>
<keyword evidence="3" id="KW-0732">Signal</keyword>
<keyword evidence="7" id="KW-0966">Cell projection</keyword>
<proteinExistence type="predicted"/>